<evidence type="ECO:0000313" key="3">
    <source>
        <dbReference type="Proteomes" id="UP000266841"/>
    </source>
</evidence>
<dbReference type="AlphaFoldDB" id="K0RSU9"/>
<evidence type="ECO:0000256" key="1">
    <source>
        <dbReference type="SAM" id="MobiDB-lite"/>
    </source>
</evidence>
<comment type="caution">
    <text evidence="2">The sequence shown here is derived from an EMBL/GenBank/DDBJ whole genome shotgun (WGS) entry which is preliminary data.</text>
</comment>
<proteinExistence type="predicted"/>
<sequence>VPVMLEVPAWNPKKLLTSSIAGGMRSKKPNRNPENLKSPLSPHWARGAPTDCVRWQREQPFNSDSGQRPWIDIPVPLLPWRSSAGTGYDRRRRIDIPVPLLPWRSSAGTGYDRRRRIDIPVPAFALAVFRWYWLRPDQFPNQVI</sequence>
<gene>
    <name evidence="2" type="ORF">THAOC_28773</name>
</gene>
<dbReference type="Proteomes" id="UP000266841">
    <property type="component" value="Unassembled WGS sequence"/>
</dbReference>
<feature type="non-terminal residue" evidence="2">
    <location>
        <position position="1"/>
    </location>
</feature>
<reference evidence="2 3" key="1">
    <citation type="journal article" date="2012" name="Genome Biol.">
        <title>Genome and low-iron response of an oceanic diatom adapted to chronic iron limitation.</title>
        <authorList>
            <person name="Lommer M."/>
            <person name="Specht M."/>
            <person name="Roy A.S."/>
            <person name="Kraemer L."/>
            <person name="Andreson R."/>
            <person name="Gutowska M.A."/>
            <person name="Wolf J."/>
            <person name="Bergner S.V."/>
            <person name="Schilhabel M.B."/>
            <person name="Klostermeier U.C."/>
            <person name="Beiko R.G."/>
            <person name="Rosenstiel P."/>
            <person name="Hippler M."/>
            <person name="Laroche J."/>
        </authorList>
    </citation>
    <scope>NUCLEOTIDE SEQUENCE [LARGE SCALE GENOMIC DNA]</scope>
    <source>
        <strain evidence="2 3">CCMP1005</strain>
    </source>
</reference>
<keyword evidence="3" id="KW-1185">Reference proteome</keyword>
<accession>K0RSU9</accession>
<evidence type="ECO:0000313" key="2">
    <source>
        <dbReference type="EMBL" id="EJK52001.1"/>
    </source>
</evidence>
<organism evidence="2 3">
    <name type="scientific">Thalassiosira oceanica</name>
    <name type="common">Marine diatom</name>
    <dbReference type="NCBI Taxonomy" id="159749"/>
    <lineage>
        <taxon>Eukaryota</taxon>
        <taxon>Sar</taxon>
        <taxon>Stramenopiles</taxon>
        <taxon>Ochrophyta</taxon>
        <taxon>Bacillariophyta</taxon>
        <taxon>Coscinodiscophyceae</taxon>
        <taxon>Thalassiosirophycidae</taxon>
        <taxon>Thalassiosirales</taxon>
        <taxon>Thalassiosiraceae</taxon>
        <taxon>Thalassiosira</taxon>
    </lineage>
</organism>
<dbReference type="EMBL" id="AGNL01040607">
    <property type="protein sequence ID" value="EJK52001.1"/>
    <property type="molecule type" value="Genomic_DNA"/>
</dbReference>
<feature type="region of interest" description="Disordered" evidence="1">
    <location>
        <begin position="20"/>
        <end position="45"/>
    </location>
</feature>
<name>K0RSU9_THAOC</name>
<protein>
    <submittedName>
        <fullName evidence="2">Uncharacterized protein</fullName>
    </submittedName>
</protein>